<gene>
    <name evidence="1" type="ORF">BACOVA_05353</name>
</gene>
<proteinExistence type="predicted"/>
<accession>A0AAN3A422</accession>
<protein>
    <submittedName>
        <fullName evidence="1">Uncharacterized protein</fullName>
    </submittedName>
</protein>
<reference evidence="2" key="2">
    <citation type="submission" date="2007-04" db="EMBL/GenBank/DDBJ databases">
        <title>Draft genome sequence of Bacteroides ovatus (ATCC 8483).</title>
        <authorList>
            <person name="Sudarsanam P."/>
            <person name="Ley R."/>
            <person name="Guruge J."/>
            <person name="Turnbaugh P.J."/>
            <person name="Mahowald M."/>
            <person name="Liep D."/>
            <person name="Gordon J."/>
        </authorList>
    </citation>
    <scope>NUCLEOTIDE SEQUENCE [LARGE SCALE GENOMIC DNA]</scope>
    <source>
        <strain evidence="2">ATCC 8483 / DSM 1896 / JCM 5824 / BCRC 10623 / CCUG 4943 / NCTC 11153</strain>
    </source>
</reference>
<comment type="caution">
    <text evidence="1">The sequence shown here is derived from an EMBL/GenBank/DDBJ whole genome shotgun (WGS) entry which is preliminary data.</text>
</comment>
<dbReference type="AlphaFoldDB" id="A0AAN3A422"/>
<organism evidence="1 2">
    <name type="scientific">Bacteroides ovatus (strain ATCC 8483 / DSM 1896 / JCM 5824 / BCRC 10623 / CCUG 4943 / NCTC 11153)</name>
    <dbReference type="NCBI Taxonomy" id="411476"/>
    <lineage>
        <taxon>Bacteria</taxon>
        <taxon>Pseudomonadati</taxon>
        <taxon>Bacteroidota</taxon>
        <taxon>Bacteroidia</taxon>
        <taxon>Bacteroidales</taxon>
        <taxon>Bacteroidaceae</taxon>
        <taxon>Bacteroides</taxon>
    </lineage>
</organism>
<sequence>MGFKNLNLHQLTFMSQALGLPGGEGTSIFPANVIVATVKPKQANKKILF</sequence>
<dbReference type="Proteomes" id="UP000005475">
    <property type="component" value="Unassembled WGS sequence"/>
</dbReference>
<dbReference type="EMBL" id="AAXF02000054">
    <property type="protein sequence ID" value="EDO09491.1"/>
    <property type="molecule type" value="Genomic_DNA"/>
</dbReference>
<name>A0AAN3A422_BACO1</name>
<evidence type="ECO:0000313" key="2">
    <source>
        <dbReference type="Proteomes" id="UP000005475"/>
    </source>
</evidence>
<evidence type="ECO:0000313" key="1">
    <source>
        <dbReference type="EMBL" id="EDO09491.1"/>
    </source>
</evidence>
<reference evidence="1 2" key="1">
    <citation type="submission" date="2007-03" db="EMBL/GenBank/DDBJ databases">
        <authorList>
            <person name="Fulton L."/>
            <person name="Clifton S."/>
            <person name="Fulton B."/>
            <person name="Xu J."/>
            <person name="Minx P."/>
            <person name="Pepin K.H."/>
            <person name="Johnson M."/>
            <person name="Thiruvilangam P."/>
            <person name="Bhonagiri V."/>
            <person name="Nash W.E."/>
            <person name="Mardis E.R."/>
            <person name="Wilson R.K."/>
        </authorList>
    </citation>
    <scope>NUCLEOTIDE SEQUENCE [LARGE SCALE GENOMIC DNA]</scope>
    <source>
        <strain evidence="2">ATCC 8483 / DSM 1896 / JCM 5824 / BCRC 10623 / CCUG 4943 / NCTC 11153</strain>
    </source>
</reference>